<reference evidence="1" key="1">
    <citation type="submission" date="2021-11" db="EMBL/GenBank/DDBJ databases">
        <authorList>
            <person name="Islam A."/>
            <person name="Islam S."/>
            <person name="Flora M.S."/>
            <person name="Rahman M."/>
            <person name="Ziaur R.M."/>
            <person name="Epstein J.H."/>
            <person name="Hassan M."/>
            <person name="Klassen M."/>
            <person name="Woodard K."/>
            <person name="Webb A."/>
            <person name="Webby R.J."/>
            <person name="El Zowalaty M.E."/>
        </authorList>
    </citation>
    <scope>NUCLEOTIDE SEQUENCE</scope>
    <source>
        <strain evidence="1">Pbs3</strain>
    </source>
</reference>
<dbReference type="EMBL" id="CAKKTJ010000124">
    <property type="protein sequence ID" value="CAH0475301.1"/>
    <property type="molecule type" value="Genomic_DNA"/>
</dbReference>
<organism evidence="1 2">
    <name type="scientific">Peronospora belbahrii</name>
    <dbReference type="NCBI Taxonomy" id="622444"/>
    <lineage>
        <taxon>Eukaryota</taxon>
        <taxon>Sar</taxon>
        <taxon>Stramenopiles</taxon>
        <taxon>Oomycota</taxon>
        <taxon>Peronosporomycetes</taxon>
        <taxon>Peronosporales</taxon>
        <taxon>Peronosporaceae</taxon>
        <taxon>Peronospora</taxon>
    </lineage>
</organism>
<dbReference type="AlphaFoldDB" id="A0AAU9L596"/>
<dbReference type="Proteomes" id="UP001160483">
    <property type="component" value="Unassembled WGS sequence"/>
</dbReference>
<sequence>MIAYGQGEDGCALRQATYLETSAGQELVQSWMCWSSGQCRYIYLPGPFRPHRGTFTTRHKCSKLNRKSSLKSHRTLSYLCLRFRCAIDGWMTQLKHDDTDANRLSHLSAHLCAKNVTKACVEVKASVGDYLQCWDYLLSAPDATDSLTAAFG</sequence>
<gene>
    <name evidence="1" type="ORF">PBS003_LOCUS2121</name>
</gene>
<proteinExistence type="predicted"/>
<accession>A0AAU9L596</accession>
<protein>
    <submittedName>
        <fullName evidence="1">Uncharacterized protein</fullName>
    </submittedName>
</protein>
<comment type="caution">
    <text evidence="1">The sequence shown here is derived from an EMBL/GenBank/DDBJ whole genome shotgun (WGS) entry which is preliminary data.</text>
</comment>
<evidence type="ECO:0000313" key="1">
    <source>
        <dbReference type="EMBL" id="CAH0475301.1"/>
    </source>
</evidence>
<name>A0AAU9L596_9STRA</name>
<evidence type="ECO:0000313" key="2">
    <source>
        <dbReference type="Proteomes" id="UP001160483"/>
    </source>
</evidence>